<dbReference type="GeneID" id="37033252"/>
<evidence type="ECO:0000313" key="2">
    <source>
        <dbReference type="EMBL" id="PWN39741.1"/>
    </source>
</evidence>
<dbReference type="OrthoDB" id="2159786at2759"/>
<dbReference type="RefSeq" id="XP_025366901.1">
    <property type="nucleotide sequence ID" value="XM_025511382.1"/>
</dbReference>
<feature type="region of interest" description="Disordered" evidence="1">
    <location>
        <begin position="1"/>
        <end position="85"/>
    </location>
</feature>
<dbReference type="Proteomes" id="UP000245783">
    <property type="component" value="Unassembled WGS sequence"/>
</dbReference>
<evidence type="ECO:0000313" key="3">
    <source>
        <dbReference type="Proteomes" id="UP000245783"/>
    </source>
</evidence>
<keyword evidence="3" id="KW-1185">Reference proteome</keyword>
<reference evidence="2 3" key="1">
    <citation type="journal article" date="2018" name="Mol. Biol. Evol.">
        <title>Broad Genomic Sampling Reveals a Smut Pathogenic Ancestry of the Fungal Clade Ustilaginomycotina.</title>
        <authorList>
            <person name="Kijpornyongpan T."/>
            <person name="Mondo S.J."/>
            <person name="Barry K."/>
            <person name="Sandor L."/>
            <person name="Lee J."/>
            <person name="Lipzen A."/>
            <person name="Pangilinan J."/>
            <person name="LaButti K."/>
            <person name="Hainaut M."/>
            <person name="Henrissat B."/>
            <person name="Grigoriev I.V."/>
            <person name="Spatafora J.W."/>
            <person name="Aime M.C."/>
        </authorList>
    </citation>
    <scope>NUCLEOTIDE SEQUENCE [LARGE SCALE GENOMIC DNA]</scope>
    <source>
        <strain evidence="2 3">MCA 4658</strain>
    </source>
</reference>
<protein>
    <submittedName>
        <fullName evidence="2">Uncharacterized protein</fullName>
    </submittedName>
</protein>
<dbReference type="STRING" id="1522189.A0A316VU18"/>
<proteinExistence type="predicted"/>
<sequence length="343" mass="38296">MESAGAARETAGMAVDEEQPRLKRSRTRSRDRSQSRSSHQGSKQSRRREASARQSDRLARKRGKTSTAAARQSVGHEESSSSRLQLDSAANAVDGELEASQFFHHVPHLRPALIGWKLRTRALNRERKLQASSIAIPLANATPPRASSWRDLDGPEGARHEAKIGSRTSTSVSRRSKSARVDPPMGLRLNQPSERSLQVQKLHDLVHLMIAKRDPLRAARALRILMRCHEWRPIELYRMGLEIAGMGCVDKASDRRSVSDLSQPSLHATRAKLNYIRALSSKRAFHRANLLVELVPNLIAMGQGREALEEISIHHILALSVRAHAALVRWFVDLAARCSRASY</sequence>
<name>A0A316VU18_9BASI</name>
<feature type="region of interest" description="Disordered" evidence="1">
    <location>
        <begin position="142"/>
        <end position="190"/>
    </location>
</feature>
<dbReference type="InParanoid" id="A0A316VU18"/>
<organism evidence="2 3">
    <name type="scientific">Ceraceosorus guamensis</name>
    <dbReference type="NCBI Taxonomy" id="1522189"/>
    <lineage>
        <taxon>Eukaryota</taxon>
        <taxon>Fungi</taxon>
        <taxon>Dikarya</taxon>
        <taxon>Basidiomycota</taxon>
        <taxon>Ustilaginomycotina</taxon>
        <taxon>Exobasidiomycetes</taxon>
        <taxon>Ceraceosorales</taxon>
        <taxon>Ceraceosoraceae</taxon>
        <taxon>Ceraceosorus</taxon>
    </lineage>
</organism>
<dbReference type="AlphaFoldDB" id="A0A316VU18"/>
<evidence type="ECO:0000256" key="1">
    <source>
        <dbReference type="SAM" id="MobiDB-lite"/>
    </source>
</evidence>
<accession>A0A316VU18</accession>
<gene>
    <name evidence="2" type="ORF">IE81DRAFT_258938</name>
</gene>
<dbReference type="EMBL" id="KZ819447">
    <property type="protein sequence ID" value="PWN39741.1"/>
    <property type="molecule type" value="Genomic_DNA"/>
</dbReference>
<feature type="compositionally biased region" description="Basic and acidic residues" evidence="1">
    <location>
        <begin position="148"/>
        <end position="164"/>
    </location>
</feature>
<feature type="compositionally biased region" description="Basic and acidic residues" evidence="1">
    <location>
        <begin position="47"/>
        <end position="58"/>
    </location>
</feature>